<organism evidence="1 2">
    <name type="scientific">Clostridium thermobutyricum DSM 4928</name>
    <dbReference type="NCBI Taxonomy" id="1121339"/>
    <lineage>
        <taxon>Bacteria</taxon>
        <taxon>Bacillati</taxon>
        <taxon>Bacillota</taxon>
        <taxon>Clostridia</taxon>
        <taxon>Eubacteriales</taxon>
        <taxon>Clostridiaceae</taxon>
        <taxon>Clostridium</taxon>
    </lineage>
</organism>
<gene>
    <name evidence="1" type="ORF">CLTHE_14070</name>
</gene>
<dbReference type="OrthoDB" id="244835at2"/>
<dbReference type="RefSeq" id="WP_080022623.1">
    <property type="nucleotide sequence ID" value="NZ_LTAY01000037.1"/>
</dbReference>
<comment type="caution">
    <text evidence="1">The sequence shown here is derived from an EMBL/GenBank/DDBJ whole genome shotgun (WGS) entry which is preliminary data.</text>
</comment>
<accession>A0A1V4SW91</accession>
<dbReference type="EMBL" id="LTAY01000037">
    <property type="protein sequence ID" value="OPX47836.1"/>
    <property type="molecule type" value="Genomic_DNA"/>
</dbReference>
<sequence length="150" mass="17653">MDNKNLNVSCDSDFFTRFQCPYCNSEFKIENSFFINEEVVYNICCPYCGITNKIEEFMTEENLKEFQSELENMAIEVIEELFEKTLNNAFKGSKFITFEKKKNTFKKKKVDKAVTPDDMHEINIKCCDINIKIDSYRKEAFCIKCGESNE</sequence>
<reference evidence="1 2" key="1">
    <citation type="submission" date="2016-02" db="EMBL/GenBank/DDBJ databases">
        <title>Genome sequence of Clostridium thermobutyricum DSM 4928.</title>
        <authorList>
            <person name="Poehlein A."/>
            <person name="Daniel R."/>
        </authorList>
    </citation>
    <scope>NUCLEOTIDE SEQUENCE [LARGE SCALE GENOMIC DNA]</scope>
    <source>
        <strain evidence="1 2">DSM 4928</strain>
    </source>
</reference>
<protein>
    <submittedName>
        <fullName evidence="1">Uncharacterized protein</fullName>
    </submittedName>
</protein>
<dbReference type="AlphaFoldDB" id="A0A1V4SW91"/>
<name>A0A1V4SW91_9CLOT</name>
<dbReference type="Proteomes" id="UP000191448">
    <property type="component" value="Unassembled WGS sequence"/>
</dbReference>
<evidence type="ECO:0000313" key="2">
    <source>
        <dbReference type="Proteomes" id="UP000191448"/>
    </source>
</evidence>
<evidence type="ECO:0000313" key="1">
    <source>
        <dbReference type="EMBL" id="OPX47836.1"/>
    </source>
</evidence>
<proteinExistence type="predicted"/>